<feature type="transmembrane region" description="Helical" evidence="6">
    <location>
        <begin position="313"/>
        <end position="330"/>
    </location>
</feature>
<dbReference type="InterPro" id="IPR036259">
    <property type="entry name" value="MFS_trans_sf"/>
</dbReference>
<feature type="transmembrane region" description="Helical" evidence="6">
    <location>
        <begin position="46"/>
        <end position="64"/>
    </location>
</feature>
<evidence type="ECO:0000256" key="6">
    <source>
        <dbReference type="SAM" id="Phobius"/>
    </source>
</evidence>
<feature type="transmembrane region" description="Helical" evidence="6">
    <location>
        <begin position="200"/>
        <end position="219"/>
    </location>
</feature>
<dbReference type="EMBL" id="SMKE01000209">
    <property type="protein sequence ID" value="TDB98157.1"/>
    <property type="molecule type" value="Genomic_DNA"/>
</dbReference>
<keyword evidence="2 6" id="KW-0812">Transmembrane</keyword>
<comment type="caution">
    <text evidence="8">The sequence shown here is derived from an EMBL/GenBank/DDBJ whole genome shotgun (WGS) entry which is preliminary data.</text>
</comment>
<feature type="transmembrane region" description="Helical" evidence="6">
    <location>
        <begin position="110"/>
        <end position="128"/>
    </location>
</feature>
<feature type="transmembrane region" description="Helical" evidence="6">
    <location>
        <begin position="280"/>
        <end position="301"/>
    </location>
</feature>
<dbReference type="PANTHER" id="PTHR23514">
    <property type="entry name" value="BYPASS OF STOP CODON PROTEIN 6"/>
    <property type="match status" value="1"/>
</dbReference>
<dbReference type="PANTHER" id="PTHR23514:SF13">
    <property type="entry name" value="INNER MEMBRANE PROTEIN YBJJ"/>
    <property type="match status" value="1"/>
</dbReference>
<feature type="transmembrane region" description="Helical" evidence="6">
    <location>
        <begin position="336"/>
        <end position="359"/>
    </location>
</feature>
<protein>
    <submittedName>
        <fullName evidence="8">MFS transporter</fullName>
    </submittedName>
</protein>
<feature type="transmembrane region" description="Helical" evidence="6">
    <location>
        <begin position="134"/>
        <end position="152"/>
    </location>
</feature>
<proteinExistence type="predicted"/>
<reference evidence="8 9" key="1">
    <citation type="submission" date="2019-02" db="EMBL/GenBank/DDBJ databases">
        <title>Draft genome sequences of novel Actinobacteria.</title>
        <authorList>
            <person name="Sahin N."/>
            <person name="Ay H."/>
            <person name="Saygin H."/>
        </authorList>
    </citation>
    <scope>NUCLEOTIDE SEQUENCE [LARGE SCALE GENOMIC DNA]</scope>
    <source>
        <strain evidence="8 9">JCM 30529</strain>
    </source>
</reference>
<gene>
    <name evidence="8" type="ORF">E1091_07935</name>
</gene>
<sequence length="424" mass="43809">MIRGPAGHRRPRRPRTGRKSRLMVSSEVTTPPAGPGSMAPARWARWAAAAAFLITGLVLSSYFVRVPSLKIKYGFTDGELGLFFVLPVVTGLVAMQATGNLVARFGSAPIIRVTMLGLPLSLAAIGFAETRWQFALALLVFGIVDGLIDVSMNAHAVTVERALRRPVMNSCHAAWSIGAMIGAALGGLAVKADLSPARHFLLLCGALVVLGLVAGRFLLPAAADRTQGYATAAKPKIRWHEGWTPRIVLLGVTGTVVLVAEGAVGNWGGIFLHDELGSSLATASLGYLAFSVFQAGGRLVGDRLQQRIGAGRLVRWAGAIAVAGLAIVVLSPLPAVAIAGFAVLGVGMSVLVPLIFSAVGHSGAESGDVNAAAALAKVNTLTYSGMLLGPVLVGWSASGVGLTLTLAGMLALLALTLVTGLRRI</sequence>
<accession>A0ABY2DMW1</accession>
<dbReference type="CDD" id="cd17393">
    <property type="entry name" value="MFS_MosC_like"/>
    <property type="match status" value="1"/>
</dbReference>
<feature type="region of interest" description="Disordered" evidence="5">
    <location>
        <begin position="1"/>
        <end position="37"/>
    </location>
</feature>
<keyword evidence="4 6" id="KW-0472">Membrane</keyword>
<evidence type="ECO:0000313" key="8">
    <source>
        <dbReference type="EMBL" id="TDB98157.1"/>
    </source>
</evidence>
<feature type="compositionally biased region" description="Basic residues" evidence="5">
    <location>
        <begin position="1"/>
        <end position="21"/>
    </location>
</feature>
<organism evidence="8 9">
    <name type="scientific">Micromonospora fluostatini</name>
    <dbReference type="NCBI Taxonomy" id="1629071"/>
    <lineage>
        <taxon>Bacteria</taxon>
        <taxon>Bacillati</taxon>
        <taxon>Actinomycetota</taxon>
        <taxon>Actinomycetes</taxon>
        <taxon>Micromonosporales</taxon>
        <taxon>Micromonosporaceae</taxon>
        <taxon>Micromonospora</taxon>
    </lineage>
</organism>
<dbReference type="Proteomes" id="UP000295626">
    <property type="component" value="Unassembled WGS sequence"/>
</dbReference>
<feature type="transmembrane region" description="Helical" evidence="6">
    <location>
        <begin position="84"/>
        <end position="103"/>
    </location>
</feature>
<dbReference type="Gene3D" id="1.20.1250.20">
    <property type="entry name" value="MFS general substrate transporter like domains"/>
    <property type="match status" value="2"/>
</dbReference>
<evidence type="ECO:0000259" key="7">
    <source>
        <dbReference type="PROSITE" id="PS50850"/>
    </source>
</evidence>
<evidence type="ECO:0000256" key="4">
    <source>
        <dbReference type="ARBA" id="ARBA00023136"/>
    </source>
</evidence>
<dbReference type="InterPro" id="IPR051788">
    <property type="entry name" value="MFS_Transporter"/>
</dbReference>
<evidence type="ECO:0000256" key="5">
    <source>
        <dbReference type="SAM" id="MobiDB-lite"/>
    </source>
</evidence>
<evidence type="ECO:0000256" key="3">
    <source>
        <dbReference type="ARBA" id="ARBA00022989"/>
    </source>
</evidence>
<feature type="transmembrane region" description="Helical" evidence="6">
    <location>
        <begin position="247"/>
        <end position="268"/>
    </location>
</feature>
<keyword evidence="9" id="KW-1185">Reference proteome</keyword>
<evidence type="ECO:0000256" key="2">
    <source>
        <dbReference type="ARBA" id="ARBA00022692"/>
    </source>
</evidence>
<feature type="transmembrane region" description="Helical" evidence="6">
    <location>
        <begin position="371"/>
        <end position="393"/>
    </location>
</feature>
<evidence type="ECO:0000256" key="1">
    <source>
        <dbReference type="ARBA" id="ARBA00004651"/>
    </source>
</evidence>
<feature type="transmembrane region" description="Helical" evidence="6">
    <location>
        <begin position="399"/>
        <end position="421"/>
    </location>
</feature>
<dbReference type="PROSITE" id="PS50850">
    <property type="entry name" value="MFS"/>
    <property type="match status" value="1"/>
</dbReference>
<dbReference type="Pfam" id="PF07690">
    <property type="entry name" value="MFS_1"/>
    <property type="match status" value="1"/>
</dbReference>
<feature type="transmembrane region" description="Helical" evidence="6">
    <location>
        <begin position="173"/>
        <end position="194"/>
    </location>
</feature>
<evidence type="ECO:0000313" key="9">
    <source>
        <dbReference type="Proteomes" id="UP000295626"/>
    </source>
</evidence>
<name>A0ABY2DMW1_9ACTN</name>
<dbReference type="InterPro" id="IPR011701">
    <property type="entry name" value="MFS"/>
</dbReference>
<keyword evidence="3 6" id="KW-1133">Transmembrane helix</keyword>
<dbReference type="SUPFAM" id="SSF103473">
    <property type="entry name" value="MFS general substrate transporter"/>
    <property type="match status" value="1"/>
</dbReference>
<feature type="domain" description="Major facilitator superfamily (MFS) profile" evidence="7">
    <location>
        <begin position="44"/>
        <end position="424"/>
    </location>
</feature>
<comment type="subcellular location">
    <subcellularLocation>
        <location evidence="1">Cell membrane</location>
        <topology evidence="1">Multi-pass membrane protein</topology>
    </subcellularLocation>
</comment>
<dbReference type="InterPro" id="IPR020846">
    <property type="entry name" value="MFS_dom"/>
</dbReference>